<dbReference type="AlphaFoldDB" id="F7D289"/>
<dbReference type="InterPro" id="IPR042178">
    <property type="entry name" value="Serpin_sf_1"/>
</dbReference>
<name>F7D289_MONDO</name>
<dbReference type="Proteomes" id="UP000002280">
    <property type="component" value="Chromosome 3"/>
</dbReference>
<dbReference type="OMA" id="IANRMYA"/>
<dbReference type="GeneTree" id="ENSGT00940000154520"/>
<dbReference type="Pfam" id="PF00079">
    <property type="entry name" value="Serpin"/>
    <property type="match status" value="1"/>
</dbReference>
<dbReference type="InterPro" id="IPR000240">
    <property type="entry name" value="Serpin_B9/Maspin"/>
</dbReference>
<dbReference type="CDD" id="cd19956">
    <property type="entry name" value="serpinB"/>
    <property type="match status" value="1"/>
</dbReference>
<keyword evidence="6" id="KW-1185">Reference proteome</keyword>
<dbReference type="FunFam" id="2.30.39.10:FF:000001">
    <property type="entry name" value="Serpin family B member 2"/>
    <property type="match status" value="1"/>
</dbReference>
<dbReference type="RefSeq" id="XP_003340648.2">
    <property type="nucleotide sequence ID" value="XM_003340600.4"/>
</dbReference>
<dbReference type="PANTHER" id="PTHR11461:SF186">
    <property type="entry name" value="SERPIN B4"/>
    <property type="match status" value="1"/>
</dbReference>
<feature type="domain" description="Serpin" evidence="4">
    <location>
        <begin position="26"/>
        <end position="405"/>
    </location>
</feature>
<reference evidence="5 6" key="1">
    <citation type="journal article" date="2007" name="Nature">
        <title>Genome of the marsupial Monodelphis domestica reveals innovation in non-coding sequences.</title>
        <authorList>
            <person name="Mikkelsen T.S."/>
            <person name="Wakefield M.J."/>
            <person name="Aken B."/>
            <person name="Amemiya C.T."/>
            <person name="Chang J.L."/>
            <person name="Duke S."/>
            <person name="Garber M."/>
            <person name="Gentles A.J."/>
            <person name="Goodstadt L."/>
            <person name="Heger A."/>
            <person name="Jurka J."/>
            <person name="Kamal M."/>
            <person name="Mauceli E."/>
            <person name="Searle S.M."/>
            <person name="Sharpe T."/>
            <person name="Baker M.L."/>
            <person name="Batzer M.A."/>
            <person name="Benos P.V."/>
            <person name="Belov K."/>
            <person name="Clamp M."/>
            <person name="Cook A."/>
            <person name="Cuff J."/>
            <person name="Das R."/>
            <person name="Davidow L."/>
            <person name="Deakin J.E."/>
            <person name="Fazzari M.J."/>
            <person name="Glass J.L."/>
            <person name="Grabherr M."/>
            <person name="Greally J.M."/>
            <person name="Gu W."/>
            <person name="Hore T.A."/>
            <person name="Huttley G.A."/>
            <person name="Kleber M."/>
            <person name="Jirtle R.L."/>
            <person name="Koina E."/>
            <person name="Lee J.T."/>
            <person name="Mahony S."/>
            <person name="Marra M.A."/>
            <person name="Miller R.D."/>
            <person name="Nicholls R.D."/>
            <person name="Oda M."/>
            <person name="Papenfuss A.T."/>
            <person name="Parra Z.E."/>
            <person name="Pollock D.D."/>
            <person name="Ray D.A."/>
            <person name="Schein J.E."/>
            <person name="Speed T.P."/>
            <person name="Thompson K."/>
            <person name="VandeBerg J.L."/>
            <person name="Wade C.M."/>
            <person name="Walker J.A."/>
            <person name="Waters P.D."/>
            <person name="Webber C."/>
            <person name="Weidman J.R."/>
            <person name="Xie X."/>
            <person name="Zody M.C."/>
            <person name="Baldwin J."/>
            <person name="Abdouelleil A."/>
            <person name="Abdulkadir J."/>
            <person name="Abebe A."/>
            <person name="Abera B."/>
            <person name="Abreu J."/>
            <person name="Acer S.C."/>
            <person name="Aftuck L."/>
            <person name="Alexander A."/>
            <person name="An P."/>
            <person name="Anderson E."/>
            <person name="Anderson S."/>
            <person name="Arachi H."/>
            <person name="Azer M."/>
            <person name="Bachantsang P."/>
            <person name="Barry A."/>
            <person name="Bayul T."/>
            <person name="Berlin A."/>
            <person name="Bessette D."/>
            <person name="Bloom T."/>
            <person name="Bloom T."/>
            <person name="Boguslavskiy L."/>
            <person name="Bonnet C."/>
            <person name="Boukhgalter B."/>
            <person name="Bourzgui I."/>
            <person name="Brown A."/>
            <person name="Cahill P."/>
            <person name="Channer S."/>
            <person name="Cheshatsang Y."/>
            <person name="Chuda L."/>
            <person name="Citroen M."/>
            <person name="Collymore A."/>
            <person name="Cooke P."/>
            <person name="Costello M."/>
            <person name="D'Aco K."/>
            <person name="Daza R."/>
            <person name="De Haan G."/>
            <person name="DeGray S."/>
            <person name="DeMaso C."/>
            <person name="Dhargay N."/>
            <person name="Dooley K."/>
            <person name="Dooley E."/>
            <person name="Doricent M."/>
            <person name="Dorje P."/>
            <person name="Dorjee K."/>
            <person name="Dupes A."/>
            <person name="Elong R."/>
            <person name="Falk J."/>
            <person name="Farina A."/>
            <person name="Faro S."/>
            <person name="Ferguson D."/>
            <person name="Fisher S."/>
            <person name="Foley C.D."/>
            <person name="Franke A."/>
            <person name="Friedrich D."/>
            <person name="Gadbois L."/>
            <person name="Gearin G."/>
            <person name="Gearin C.R."/>
            <person name="Giannoukos G."/>
            <person name="Goode T."/>
            <person name="Graham J."/>
            <person name="Grandbois E."/>
            <person name="Grewal S."/>
            <person name="Gyaltsen K."/>
            <person name="Hafez N."/>
            <person name="Hagos B."/>
            <person name="Hall J."/>
            <person name="Henson C."/>
            <person name="Hollinger A."/>
            <person name="Honan T."/>
            <person name="Huard M.D."/>
            <person name="Hughes L."/>
            <person name="Hurhula B."/>
            <person name="Husby M.E."/>
            <person name="Kamat A."/>
            <person name="Kanga B."/>
            <person name="Kashin S."/>
            <person name="Khazanovich D."/>
            <person name="Kisner P."/>
            <person name="Lance K."/>
            <person name="Lara M."/>
            <person name="Lee W."/>
            <person name="Lennon N."/>
            <person name="Letendre F."/>
            <person name="LeVine R."/>
            <person name="Lipovsky A."/>
            <person name="Liu X."/>
            <person name="Liu J."/>
            <person name="Liu S."/>
            <person name="Lokyitsang T."/>
            <person name="Lokyitsang Y."/>
            <person name="Lubonja R."/>
            <person name="Lui A."/>
            <person name="MacDonald P."/>
            <person name="Magnisalis V."/>
            <person name="Maru K."/>
            <person name="Matthews C."/>
            <person name="McCusker W."/>
            <person name="McDonough S."/>
            <person name="Mehta T."/>
            <person name="Meldrim J."/>
            <person name="Meneus L."/>
            <person name="Mihai O."/>
            <person name="Mihalev A."/>
            <person name="Mihova T."/>
            <person name="Mittelman R."/>
            <person name="Mlenga V."/>
            <person name="Montmayeur A."/>
            <person name="Mulrain L."/>
            <person name="Navidi A."/>
            <person name="Naylor J."/>
            <person name="Negash T."/>
            <person name="Nguyen T."/>
            <person name="Nguyen N."/>
            <person name="Nicol R."/>
            <person name="Norbu C."/>
            <person name="Norbu N."/>
            <person name="Novod N."/>
            <person name="O'Neill B."/>
            <person name="Osman S."/>
            <person name="Markiewicz E."/>
            <person name="Oyono O.L."/>
            <person name="Patti C."/>
            <person name="Phunkhang P."/>
            <person name="Pierre F."/>
            <person name="Priest M."/>
            <person name="Raghuraman S."/>
            <person name="Rege F."/>
            <person name="Reyes R."/>
            <person name="Rise C."/>
            <person name="Rogov P."/>
            <person name="Ross K."/>
            <person name="Ryan E."/>
            <person name="Settipalli S."/>
            <person name="Shea T."/>
            <person name="Sherpa N."/>
            <person name="Shi L."/>
            <person name="Shih D."/>
            <person name="Sparrow T."/>
            <person name="Spaulding J."/>
            <person name="Stalker J."/>
            <person name="Stange-Thomann N."/>
            <person name="Stavropoulos S."/>
            <person name="Stone C."/>
            <person name="Strader C."/>
            <person name="Tesfaye S."/>
            <person name="Thomson T."/>
            <person name="Thoulutsang Y."/>
            <person name="Thoulutsang D."/>
            <person name="Topham K."/>
            <person name="Topping I."/>
            <person name="Tsamla T."/>
            <person name="Vassiliev H."/>
            <person name="Vo A."/>
            <person name="Wangchuk T."/>
            <person name="Wangdi T."/>
            <person name="Weiand M."/>
            <person name="Wilkinson J."/>
            <person name="Wilson A."/>
            <person name="Yadav S."/>
            <person name="Young G."/>
            <person name="Yu Q."/>
            <person name="Zembek L."/>
            <person name="Zhong D."/>
            <person name="Zimmer A."/>
            <person name="Zwirko Z."/>
            <person name="Jaffe D.B."/>
            <person name="Alvarez P."/>
            <person name="Brockman W."/>
            <person name="Butler J."/>
            <person name="Chin C."/>
            <person name="Gnerre S."/>
            <person name="MacCallum I."/>
            <person name="Graves J.A."/>
            <person name="Ponting C.P."/>
            <person name="Breen M."/>
            <person name="Samollow P.B."/>
            <person name="Lander E.S."/>
            <person name="Lindblad-Toh K."/>
        </authorList>
    </citation>
    <scope>NUCLEOTIDE SEQUENCE [LARGE SCALE GENOMIC DNA]</scope>
</reference>
<evidence type="ECO:0000256" key="2">
    <source>
        <dbReference type="ARBA" id="ARBA00022690"/>
    </source>
</evidence>
<evidence type="ECO:0000313" key="5">
    <source>
        <dbReference type="Ensembl" id="ENSMODP00000006560.3"/>
    </source>
</evidence>
<dbReference type="InterPro" id="IPR000215">
    <property type="entry name" value="Serpin_fam"/>
</dbReference>
<dbReference type="GO" id="GO:0004867">
    <property type="term" value="F:serine-type endopeptidase inhibitor activity"/>
    <property type="evidence" value="ECO:0000318"/>
    <property type="project" value="GO_Central"/>
</dbReference>
<dbReference type="InterPro" id="IPR023796">
    <property type="entry name" value="Serpin_dom"/>
</dbReference>
<gene>
    <name evidence="5" type="primary">LOC100619446</name>
</gene>
<dbReference type="InParanoid" id="F7D289"/>
<dbReference type="OrthoDB" id="671595at2759"/>
<evidence type="ECO:0000256" key="3">
    <source>
        <dbReference type="ARBA" id="ARBA00022900"/>
    </source>
</evidence>
<reference evidence="5" key="2">
    <citation type="submission" date="2025-08" db="UniProtKB">
        <authorList>
            <consortium name="Ensembl"/>
        </authorList>
    </citation>
    <scope>IDENTIFICATION</scope>
</reference>
<dbReference type="GeneID" id="100619446"/>
<sequence>MAKSLRTGLSSLTMTSLSEANSKFGFRLFRELKQNTEDNLIISPLSISTVMAMVLFGAREKTAFQIQKALHLDEVTEGGKPSSGSTAKAACGTPGEVHSQFRSLLEEINKPNDDYSLVIANRLYGSQTFEFLQSYLDGVKDIYQAGLETMDFLHASEESREKINSWVENQTNGKIKNLFSSGSINPATVLALANAIYFKGKWAMKFKPENTQERNFRTNKDISRPVQMMKQSGFFNIGNIEETQGKILELPYTNKHLSMFVLLPTDNDGLEKLEQDLTFEKLLELMNPENMACKEVHLRFPRFRVEETYSLRSTMEAMGMTDIFDEESANFSGMTTHKGLAVSKVMHKSFVEVNEEGTEAAAATGVVVGYNSSRREIFNCDHPFLFVIRHNRTNSILFYGRVAAPW</sequence>
<dbReference type="FunFam" id="3.30.497.10:FF:000001">
    <property type="entry name" value="Serine protease inhibitor"/>
    <property type="match status" value="1"/>
</dbReference>
<dbReference type="Gene3D" id="2.30.39.10">
    <property type="entry name" value="Alpha-1-antitrypsin, domain 1"/>
    <property type="match status" value="1"/>
</dbReference>
<dbReference type="SMART" id="SM00093">
    <property type="entry name" value="SERPIN"/>
    <property type="match status" value="1"/>
</dbReference>
<dbReference type="HOGENOM" id="CLU_023330_0_2_1"/>
<dbReference type="PRINTS" id="PR00676">
    <property type="entry name" value="MASPIN"/>
</dbReference>
<dbReference type="GO" id="GO:0005615">
    <property type="term" value="C:extracellular space"/>
    <property type="evidence" value="ECO:0000318"/>
    <property type="project" value="GO_Central"/>
</dbReference>
<proteinExistence type="inferred from homology"/>
<dbReference type="Bgee" id="ENSMODG00000005323">
    <property type="expression patterns" value="Expressed in spinal cord and 10 other cell types or tissues"/>
</dbReference>
<protein>
    <submittedName>
        <fullName evidence="5">Serpin B4-like</fullName>
    </submittedName>
</protein>
<dbReference type="eggNOG" id="KOG2392">
    <property type="taxonomic scope" value="Eukaryota"/>
</dbReference>
<evidence type="ECO:0000256" key="1">
    <source>
        <dbReference type="ARBA" id="ARBA00006426"/>
    </source>
</evidence>
<keyword evidence="3" id="KW-0722">Serine protease inhibitor</keyword>
<dbReference type="FunCoup" id="F7D289">
    <property type="interactions" value="201"/>
</dbReference>
<dbReference type="InterPro" id="IPR023795">
    <property type="entry name" value="Serpin_CS"/>
</dbReference>
<accession>F7D289</accession>
<dbReference type="STRING" id="13616.ENSMODP00000006560"/>
<evidence type="ECO:0000259" key="4">
    <source>
        <dbReference type="SMART" id="SM00093"/>
    </source>
</evidence>
<organism evidence="5 6">
    <name type="scientific">Monodelphis domestica</name>
    <name type="common">Gray short-tailed opossum</name>
    <dbReference type="NCBI Taxonomy" id="13616"/>
    <lineage>
        <taxon>Eukaryota</taxon>
        <taxon>Metazoa</taxon>
        <taxon>Chordata</taxon>
        <taxon>Craniata</taxon>
        <taxon>Vertebrata</taxon>
        <taxon>Euteleostomi</taxon>
        <taxon>Mammalia</taxon>
        <taxon>Metatheria</taxon>
        <taxon>Didelphimorphia</taxon>
        <taxon>Didelphidae</taxon>
        <taxon>Monodelphis</taxon>
    </lineage>
</organism>
<dbReference type="PROSITE" id="PS00284">
    <property type="entry name" value="SERPIN"/>
    <property type="match status" value="1"/>
</dbReference>
<reference evidence="5" key="3">
    <citation type="submission" date="2025-09" db="UniProtKB">
        <authorList>
            <consortium name="Ensembl"/>
        </authorList>
    </citation>
    <scope>IDENTIFICATION</scope>
</reference>
<dbReference type="PANTHER" id="PTHR11461">
    <property type="entry name" value="SERINE PROTEASE INHIBITOR, SERPIN"/>
    <property type="match status" value="1"/>
</dbReference>
<comment type="similarity">
    <text evidence="1">Belongs to the serpin family. Ov-serpin subfamily.</text>
</comment>
<dbReference type="KEGG" id="mdo:100619446"/>
<dbReference type="SUPFAM" id="SSF56574">
    <property type="entry name" value="Serpins"/>
    <property type="match status" value="1"/>
</dbReference>
<keyword evidence="2" id="KW-0646">Protease inhibitor</keyword>
<dbReference type="InterPro" id="IPR042185">
    <property type="entry name" value="Serpin_sf_2"/>
</dbReference>
<dbReference type="Ensembl" id="ENSMODT00000006696.4">
    <property type="protein sequence ID" value="ENSMODP00000006560.3"/>
    <property type="gene ID" value="ENSMODG00000005323.4"/>
</dbReference>
<dbReference type="InterPro" id="IPR036186">
    <property type="entry name" value="Serpin_sf"/>
</dbReference>
<evidence type="ECO:0000313" key="6">
    <source>
        <dbReference type="Proteomes" id="UP000002280"/>
    </source>
</evidence>
<dbReference type="Gene3D" id="3.30.497.10">
    <property type="entry name" value="Antithrombin, subunit I, domain 2"/>
    <property type="match status" value="1"/>
</dbReference>